<organism evidence="4 5">
    <name type="scientific">Natronorubrum bangense JCM 10635</name>
    <dbReference type="NCBI Taxonomy" id="1227500"/>
    <lineage>
        <taxon>Archaea</taxon>
        <taxon>Methanobacteriati</taxon>
        <taxon>Methanobacteriota</taxon>
        <taxon>Stenosarchaea group</taxon>
        <taxon>Halobacteria</taxon>
        <taxon>Halobacteriales</taxon>
        <taxon>Natrialbaceae</taxon>
        <taxon>Natronorubrum</taxon>
    </lineage>
</organism>
<comment type="caution">
    <text evidence="4">The sequence shown here is derived from an EMBL/GenBank/DDBJ whole genome shotgun (WGS) entry which is preliminary data.</text>
</comment>
<dbReference type="PANTHER" id="PTHR45947:SF3">
    <property type="entry name" value="SULFOQUINOVOSYL TRANSFERASE SQD2"/>
    <property type="match status" value="1"/>
</dbReference>
<feature type="compositionally biased region" description="Low complexity" evidence="1">
    <location>
        <begin position="384"/>
        <end position="398"/>
    </location>
</feature>
<evidence type="ECO:0000259" key="2">
    <source>
        <dbReference type="Pfam" id="PF00534"/>
    </source>
</evidence>
<dbReference type="Pfam" id="PF13439">
    <property type="entry name" value="Glyco_transf_4"/>
    <property type="match status" value="1"/>
</dbReference>
<keyword evidence="4" id="KW-0808">Transferase</keyword>
<sequence length="407" mass="44168">MTEKPRVFHLITRLLKGGAEAKTIATVQGLEDYEFTVGYGAEYDPDQVAALEEDGIQTQQFRTIRHYNPVTTVPAVLSVARYLRKHEFDLVHTHSTEAGIIGRFAAALAGTPAVVHTVHGVPFADDRNDLLERFILACERAAAPRTDRIVTNADAIADDYLRRGIGQQEQYTTVYSGIDLEQFRDVTPAADVDGDGVRILMVGRLADGKGFDVLLDAVEQLATDDLSVYLVGDGPQKTFLEREIDRRGLAETVSMLGYRSDVPAIMAACDVFVLPSYREGTPRVITEAMASGLPVVATDIAGIPEQVADGESGYLIEPGDDAALANRLEALLASREQREALGAVGRKRVERFSDTQMLADLDAVYREVLGLEPADTMGSTLDIASDSEPTDADATTTPDRSESQPPN</sequence>
<dbReference type="OrthoDB" id="132546at2157"/>
<proteinExistence type="predicted"/>
<accession>L9W021</accession>
<dbReference type="PATRIC" id="fig|1227500.6.peg.4087"/>
<protein>
    <submittedName>
        <fullName evidence="4">Group 1 glycosyl transferase</fullName>
    </submittedName>
</protein>
<dbReference type="InterPro" id="IPR050194">
    <property type="entry name" value="Glycosyltransferase_grp1"/>
</dbReference>
<dbReference type="PANTHER" id="PTHR45947">
    <property type="entry name" value="SULFOQUINOVOSYL TRANSFERASE SQD2"/>
    <property type="match status" value="1"/>
</dbReference>
<feature type="region of interest" description="Disordered" evidence="1">
    <location>
        <begin position="376"/>
        <end position="407"/>
    </location>
</feature>
<dbReference type="AlphaFoldDB" id="L9W021"/>
<keyword evidence="5" id="KW-1185">Reference proteome</keyword>
<dbReference type="Proteomes" id="UP000011690">
    <property type="component" value="Unassembled WGS sequence"/>
</dbReference>
<dbReference type="GO" id="GO:0016758">
    <property type="term" value="F:hexosyltransferase activity"/>
    <property type="evidence" value="ECO:0007669"/>
    <property type="project" value="TreeGrafter"/>
</dbReference>
<dbReference type="eggNOG" id="arCOG01403">
    <property type="taxonomic scope" value="Archaea"/>
</dbReference>
<dbReference type="EMBL" id="AOHY01000059">
    <property type="protein sequence ID" value="ELY42667.1"/>
    <property type="molecule type" value="Genomic_DNA"/>
</dbReference>
<dbReference type="Pfam" id="PF00534">
    <property type="entry name" value="Glycos_transf_1"/>
    <property type="match status" value="1"/>
</dbReference>
<dbReference type="CDD" id="cd03808">
    <property type="entry name" value="GT4_CapM-like"/>
    <property type="match status" value="1"/>
</dbReference>
<evidence type="ECO:0000256" key="1">
    <source>
        <dbReference type="SAM" id="MobiDB-lite"/>
    </source>
</evidence>
<evidence type="ECO:0000259" key="3">
    <source>
        <dbReference type="Pfam" id="PF13439"/>
    </source>
</evidence>
<evidence type="ECO:0000313" key="4">
    <source>
        <dbReference type="EMBL" id="ELY42667.1"/>
    </source>
</evidence>
<dbReference type="STRING" id="1227500.C494_20233"/>
<dbReference type="RefSeq" id="WP_006068149.1">
    <property type="nucleotide sequence ID" value="NZ_AOHY01000059.1"/>
</dbReference>
<gene>
    <name evidence="4" type="ORF">C494_20233</name>
</gene>
<dbReference type="Gene3D" id="3.40.50.2000">
    <property type="entry name" value="Glycogen Phosphorylase B"/>
    <property type="match status" value="2"/>
</dbReference>
<dbReference type="SUPFAM" id="SSF53756">
    <property type="entry name" value="UDP-Glycosyltransferase/glycogen phosphorylase"/>
    <property type="match status" value="1"/>
</dbReference>
<dbReference type="InterPro" id="IPR028098">
    <property type="entry name" value="Glyco_trans_4-like_N"/>
</dbReference>
<name>L9W021_9EURY</name>
<feature type="domain" description="Glycosyltransferase subfamily 4-like N-terminal" evidence="3">
    <location>
        <begin position="24"/>
        <end position="182"/>
    </location>
</feature>
<feature type="domain" description="Glycosyl transferase family 1" evidence="2">
    <location>
        <begin position="194"/>
        <end position="348"/>
    </location>
</feature>
<reference evidence="4 5" key="1">
    <citation type="journal article" date="2014" name="PLoS Genet.">
        <title>Phylogenetically driven sequencing of extremely halophilic archaea reveals strategies for static and dynamic osmo-response.</title>
        <authorList>
            <person name="Becker E.A."/>
            <person name="Seitzer P.M."/>
            <person name="Tritt A."/>
            <person name="Larsen D."/>
            <person name="Krusor M."/>
            <person name="Yao A.I."/>
            <person name="Wu D."/>
            <person name="Madern D."/>
            <person name="Eisen J.A."/>
            <person name="Darling A.E."/>
            <person name="Facciotti M.T."/>
        </authorList>
    </citation>
    <scope>NUCLEOTIDE SEQUENCE [LARGE SCALE GENOMIC DNA]</scope>
    <source>
        <strain evidence="4 5">JCM 10635</strain>
    </source>
</reference>
<evidence type="ECO:0000313" key="5">
    <source>
        <dbReference type="Proteomes" id="UP000011690"/>
    </source>
</evidence>
<dbReference type="InterPro" id="IPR001296">
    <property type="entry name" value="Glyco_trans_1"/>
</dbReference>